<dbReference type="STRING" id="290398.Csal_3021"/>
<gene>
    <name evidence="4" type="ordered locus">Csal_3021</name>
</gene>
<dbReference type="eggNOG" id="COG1309">
    <property type="taxonomic scope" value="Bacteria"/>
</dbReference>
<name>Q1QT43_CHRI1</name>
<sequence>MRGSNSCTRRETRSRLLIMRNPMARPRQHAPEVLHGQVMAVCDAWLRDNPVHTLSLRSLAREVGCAPSTLLKLYGSFGNLLQYVNVETLGRLRAAMEGLEGTDPEPRLKALATAYWMYAQHEPYRWQMLFDYPLAQEGELDQRQNDMIEGLFVRVEAALTEYQPRMGELEARRMARTLWGSVHGLVQLGLSERLGVWQGQSLEVTALLDQLLTTTLMGLKYGPREP</sequence>
<dbReference type="InterPro" id="IPR009057">
    <property type="entry name" value="Homeodomain-like_sf"/>
</dbReference>
<dbReference type="InterPro" id="IPR036271">
    <property type="entry name" value="Tet_transcr_reg_TetR-rel_C_sf"/>
</dbReference>
<dbReference type="HOGENOM" id="CLU_069356_40_5_6"/>
<evidence type="ECO:0000259" key="3">
    <source>
        <dbReference type="Pfam" id="PF13305"/>
    </source>
</evidence>
<reference evidence="4 5" key="1">
    <citation type="journal article" date="2011" name="Stand. Genomic Sci.">
        <title>Complete genome sequence of the halophilic and highly halotolerant Chromohalobacter salexigens type strain (1H11(T)).</title>
        <authorList>
            <person name="Copeland A."/>
            <person name="O'Connor K."/>
            <person name="Lucas S."/>
            <person name="Lapidus A."/>
            <person name="Berry K.W."/>
            <person name="Detter J.C."/>
            <person name="Del Rio T.G."/>
            <person name="Hammon N."/>
            <person name="Dalin E."/>
            <person name="Tice H."/>
            <person name="Pitluck S."/>
            <person name="Bruce D."/>
            <person name="Goodwin L."/>
            <person name="Han C."/>
            <person name="Tapia R."/>
            <person name="Saunders E."/>
            <person name="Schmutz J."/>
            <person name="Brettin T."/>
            <person name="Larimer F."/>
            <person name="Land M."/>
            <person name="Hauser L."/>
            <person name="Vargas C."/>
            <person name="Nieto J.J."/>
            <person name="Kyrpides N.C."/>
            <person name="Ivanova N."/>
            <person name="Goker M."/>
            <person name="Klenk H.P."/>
            <person name="Csonka L.N."/>
            <person name="Woyke T."/>
        </authorList>
    </citation>
    <scope>NUCLEOTIDE SEQUENCE [LARGE SCALE GENOMIC DNA]</scope>
    <source>
        <strain evidence="5">ATCC BAA-138 / DSM 3043 / CIP 106854 / NCIMB 13768 / 1H11</strain>
    </source>
</reference>
<evidence type="ECO:0000313" key="4">
    <source>
        <dbReference type="EMBL" id="ABE60365.1"/>
    </source>
</evidence>
<protein>
    <submittedName>
        <fullName evidence="4">Transcriptional regulator, TetR family</fullName>
    </submittedName>
</protein>
<dbReference type="SUPFAM" id="SSF46689">
    <property type="entry name" value="Homeodomain-like"/>
    <property type="match status" value="1"/>
</dbReference>
<keyword evidence="1" id="KW-0805">Transcription regulation</keyword>
<keyword evidence="2" id="KW-0804">Transcription</keyword>
<keyword evidence="5" id="KW-1185">Reference proteome</keyword>
<organism evidence="4 5">
    <name type="scientific">Chromohalobacter israelensis (strain ATCC BAA-138 / DSM 3043 / CIP 106854 / NCIMB 13768 / 1H11)</name>
    <name type="common">Chromohalobacter salexigens</name>
    <dbReference type="NCBI Taxonomy" id="290398"/>
    <lineage>
        <taxon>Bacteria</taxon>
        <taxon>Pseudomonadati</taxon>
        <taxon>Pseudomonadota</taxon>
        <taxon>Gammaproteobacteria</taxon>
        <taxon>Oceanospirillales</taxon>
        <taxon>Halomonadaceae</taxon>
        <taxon>Chromohalobacter</taxon>
    </lineage>
</organism>
<dbReference type="Gene3D" id="1.10.357.10">
    <property type="entry name" value="Tetracycline Repressor, domain 2"/>
    <property type="match status" value="1"/>
</dbReference>
<dbReference type="SUPFAM" id="SSF48498">
    <property type="entry name" value="Tetracyclin repressor-like, C-terminal domain"/>
    <property type="match status" value="1"/>
</dbReference>
<feature type="domain" description="HTH-type transcriptional regulator MT1864/Rv1816-like C-terminal" evidence="3">
    <location>
        <begin position="108"/>
        <end position="213"/>
    </location>
</feature>
<evidence type="ECO:0000256" key="1">
    <source>
        <dbReference type="ARBA" id="ARBA00023015"/>
    </source>
</evidence>
<proteinExistence type="predicted"/>
<dbReference type="InterPro" id="IPR025996">
    <property type="entry name" value="MT1864/Rv1816-like_C"/>
</dbReference>
<dbReference type="KEGG" id="csa:Csal_3021"/>
<evidence type="ECO:0000256" key="2">
    <source>
        <dbReference type="ARBA" id="ARBA00023163"/>
    </source>
</evidence>
<dbReference type="Pfam" id="PF13305">
    <property type="entry name" value="TetR_C_33"/>
    <property type="match status" value="1"/>
</dbReference>
<dbReference type="EMBL" id="CP000285">
    <property type="protein sequence ID" value="ABE60365.1"/>
    <property type="molecule type" value="Genomic_DNA"/>
</dbReference>
<evidence type="ECO:0000313" key="5">
    <source>
        <dbReference type="Proteomes" id="UP000000239"/>
    </source>
</evidence>
<dbReference type="AlphaFoldDB" id="Q1QT43"/>
<accession>Q1QT43</accession>
<dbReference type="Proteomes" id="UP000000239">
    <property type="component" value="Chromosome"/>
</dbReference>